<evidence type="ECO:0000313" key="2">
    <source>
        <dbReference type="EMBL" id="KZT12533.1"/>
    </source>
</evidence>
<dbReference type="GeneID" id="63819256"/>
<keyword evidence="1" id="KW-0472">Membrane</keyword>
<gene>
    <name evidence="2" type="ORF">LAESUDRAFT_3748</name>
</gene>
<organism evidence="2 3">
    <name type="scientific">Laetiporus sulphureus 93-53</name>
    <dbReference type="NCBI Taxonomy" id="1314785"/>
    <lineage>
        <taxon>Eukaryota</taxon>
        <taxon>Fungi</taxon>
        <taxon>Dikarya</taxon>
        <taxon>Basidiomycota</taxon>
        <taxon>Agaricomycotina</taxon>
        <taxon>Agaricomycetes</taxon>
        <taxon>Polyporales</taxon>
        <taxon>Laetiporus</taxon>
    </lineage>
</organism>
<dbReference type="Proteomes" id="UP000076871">
    <property type="component" value="Unassembled WGS sequence"/>
</dbReference>
<proteinExistence type="predicted"/>
<dbReference type="InParanoid" id="A0A165I368"/>
<evidence type="ECO:0000313" key="3">
    <source>
        <dbReference type="Proteomes" id="UP000076871"/>
    </source>
</evidence>
<keyword evidence="1" id="KW-1133">Transmembrane helix</keyword>
<feature type="transmembrane region" description="Helical" evidence="1">
    <location>
        <begin position="42"/>
        <end position="64"/>
    </location>
</feature>
<sequence>MLQPPVNGSGDPSWKRPEWTRTLLCHSTTFADNPSLPFVRTYYTTVLTLVTACIALFCTLDRFLPVTSVVQTSPHALCLCISLLSHLLVVAVHHEFDYTPLDVYCTKWNTDRTDRTRPPVPLHLTLLM</sequence>
<name>A0A165I368_9APHY</name>
<reference evidence="2 3" key="1">
    <citation type="journal article" date="2016" name="Mol. Biol. Evol.">
        <title>Comparative Genomics of Early-Diverging Mushroom-Forming Fungi Provides Insights into the Origins of Lignocellulose Decay Capabilities.</title>
        <authorList>
            <person name="Nagy L.G."/>
            <person name="Riley R."/>
            <person name="Tritt A."/>
            <person name="Adam C."/>
            <person name="Daum C."/>
            <person name="Floudas D."/>
            <person name="Sun H."/>
            <person name="Yadav J.S."/>
            <person name="Pangilinan J."/>
            <person name="Larsson K.H."/>
            <person name="Matsuura K."/>
            <person name="Barry K."/>
            <person name="Labutti K."/>
            <person name="Kuo R."/>
            <person name="Ohm R.A."/>
            <person name="Bhattacharya S.S."/>
            <person name="Shirouzu T."/>
            <person name="Yoshinaga Y."/>
            <person name="Martin F.M."/>
            <person name="Grigoriev I.V."/>
            <person name="Hibbett D.S."/>
        </authorList>
    </citation>
    <scope>NUCLEOTIDE SEQUENCE [LARGE SCALE GENOMIC DNA]</scope>
    <source>
        <strain evidence="2 3">93-53</strain>
    </source>
</reference>
<dbReference type="EMBL" id="KV427605">
    <property type="protein sequence ID" value="KZT12533.1"/>
    <property type="molecule type" value="Genomic_DNA"/>
</dbReference>
<feature type="transmembrane region" description="Helical" evidence="1">
    <location>
        <begin position="76"/>
        <end position="94"/>
    </location>
</feature>
<keyword evidence="1" id="KW-0812">Transmembrane</keyword>
<dbReference type="RefSeq" id="XP_040770043.1">
    <property type="nucleotide sequence ID" value="XM_040902225.1"/>
</dbReference>
<accession>A0A165I368</accession>
<dbReference type="AlphaFoldDB" id="A0A165I368"/>
<evidence type="ECO:0000256" key="1">
    <source>
        <dbReference type="SAM" id="Phobius"/>
    </source>
</evidence>
<keyword evidence="3" id="KW-1185">Reference proteome</keyword>
<protein>
    <submittedName>
        <fullName evidence="2">Uncharacterized protein</fullName>
    </submittedName>
</protein>